<name>A0AAD7FV41_9AGAR</name>
<keyword evidence="4" id="KW-1185">Reference proteome</keyword>
<feature type="compositionally biased region" description="Polar residues" evidence="2">
    <location>
        <begin position="417"/>
        <end position="431"/>
    </location>
</feature>
<feature type="compositionally biased region" description="Polar residues" evidence="2">
    <location>
        <begin position="279"/>
        <end position="289"/>
    </location>
</feature>
<sequence>MASPCTTRFGMPGGSWSLEEDMVACRSTARAFETQTPDAVASNPPAPRGTLHTEIIQTDSTTLEELFFLSSPSMSTGDTWVRMSPEYGIQVLPPQYAEAESESGAFMRNHHRLPYSPRRQRRSHRLDAIFPEFASDFASRGHGHGTDTRAAHTLEGVDLEWDFPGNGMDKERMPANQPREAAAESVSHRVALFEEDALRADGRVPDHQNDDDESAQSRPRGFGLSPIPVSFSPSHSLPLPLDSRAAASVWPLRSDFNSGRHESTTSIHAADDEAEQGDLTAQSSPATTAERTDAVQSATFSSSDGDSSQISSPSSPSTVRPPSPTLGLRGDAVQSTTAPLFSSSEGDPSLVDMDTSGGVTDVSASHNDDLLTPSILDSVADDQEEEATLPAPADATQSTMPPFSSSSLSDGVRGEAAQSTAPVSSSFSEGDSSIQTSSPNSSSTVRVSARHPALAQDADADTSRGATDVSASHTAGDPLLTPSSLNSLDVEDEEPEVDLAHLYSEIVTRQTNGDSVISGTHSTGAGEEVAGPALARTADQEYHQQEDDIESLPSPAIVSASDDREHDELEYLDEPPVLALSILGLEDLSLMFFEGWSVIPVERAVDVDVEEARLAGLGSLGDEEGGLPEEEYDDGLASAGVAVAGVESPAMVGSARLDGEDEVDCQGAGAVEMTGFVMGERGGRDREDVALPAAATDGSAAFEGEAEGGARREEEDEEAGHCGEGSVTWRDNGKIAQDRDGDQDQDQDTHYRPASSSPSLAQPPLDDAEDHWCGCQMETGPGADSREEEDNGADSPTHGNLSSVAGSQTDLPSADNAQDDDEAADGADSSILDPGALEASLSEGQEDAEDDLESNHQSDVDNGSGAQSSPGIVSPTDLSPGAVEEEEETSPGDLDDIDDLTPELLPELHFSSPSLTEELLSSPEFPLRLDWDLDGPEEEAPPPSPWYRRARALSGSQIERTSILWAPHEGRYAVNSLVRGGDTKGKGKACAETQTHTRDVSENVPRRVEREVQTATPAEDYRSLRDRYTRLRAELRTEKAKVAKLTKDRDEANLEAASSMSYGFFLPS</sequence>
<dbReference type="Proteomes" id="UP001221142">
    <property type="component" value="Unassembled WGS sequence"/>
</dbReference>
<comment type="caution">
    <text evidence="3">The sequence shown here is derived from an EMBL/GenBank/DDBJ whole genome shotgun (WGS) entry which is preliminary data.</text>
</comment>
<feature type="compositionally biased region" description="Basic and acidic residues" evidence="2">
    <location>
        <begin position="995"/>
        <end position="1004"/>
    </location>
</feature>
<accession>A0AAD7FV41</accession>
<feature type="compositionally biased region" description="Basic and acidic residues" evidence="2">
    <location>
        <begin position="198"/>
        <end position="208"/>
    </location>
</feature>
<feature type="region of interest" description="Disordered" evidence="2">
    <location>
        <begin position="198"/>
        <end position="227"/>
    </location>
</feature>
<feature type="compositionally biased region" description="Basic and acidic residues" evidence="2">
    <location>
        <begin position="731"/>
        <end position="751"/>
    </location>
</feature>
<feature type="region of interest" description="Disordered" evidence="2">
    <location>
        <begin position="255"/>
        <end position="486"/>
    </location>
</feature>
<feature type="coiled-coil region" evidence="1">
    <location>
        <begin position="1018"/>
        <end position="1055"/>
    </location>
</feature>
<feature type="compositionally biased region" description="Polar residues" evidence="2">
    <location>
        <begin position="860"/>
        <end position="871"/>
    </location>
</feature>
<organism evidence="3 4">
    <name type="scientific">Roridomyces roridus</name>
    <dbReference type="NCBI Taxonomy" id="1738132"/>
    <lineage>
        <taxon>Eukaryota</taxon>
        <taxon>Fungi</taxon>
        <taxon>Dikarya</taxon>
        <taxon>Basidiomycota</taxon>
        <taxon>Agaricomycotina</taxon>
        <taxon>Agaricomycetes</taxon>
        <taxon>Agaricomycetidae</taxon>
        <taxon>Agaricales</taxon>
        <taxon>Marasmiineae</taxon>
        <taxon>Mycenaceae</taxon>
        <taxon>Roridomyces</taxon>
    </lineage>
</organism>
<reference evidence="3" key="1">
    <citation type="submission" date="2023-03" db="EMBL/GenBank/DDBJ databases">
        <title>Massive genome expansion in bonnet fungi (Mycena s.s.) driven by repeated elements and novel gene families across ecological guilds.</title>
        <authorList>
            <consortium name="Lawrence Berkeley National Laboratory"/>
            <person name="Harder C.B."/>
            <person name="Miyauchi S."/>
            <person name="Viragh M."/>
            <person name="Kuo A."/>
            <person name="Thoen E."/>
            <person name="Andreopoulos B."/>
            <person name="Lu D."/>
            <person name="Skrede I."/>
            <person name="Drula E."/>
            <person name="Henrissat B."/>
            <person name="Morin E."/>
            <person name="Kohler A."/>
            <person name="Barry K."/>
            <person name="LaButti K."/>
            <person name="Morin E."/>
            <person name="Salamov A."/>
            <person name="Lipzen A."/>
            <person name="Mereny Z."/>
            <person name="Hegedus B."/>
            <person name="Baldrian P."/>
            <person name="Stursova M."/>
            <person name="Weitz H."/>
            <person name="Taylor A."/>
            <person name="Grigoriev I.V."/>
            <person name="Nagy L.G."/>
            <person name="Martin F."/>
            <person name="Kauserud H."/>
        </authorList>
    </citation>
    <scope>NUCLEOTIDE SEQUENCE</scope>
    <source>
        <strain evidence="3">9284</strain>
    </source>
</reference>
<feature type="compositionally biased region" description="Polar residues" evidence="2">
    <location>
        <begin position="333"/>
        <end position="346"/>
    </location>
</feature>
<evidence type="ECO:0000256" key="1">
    <source>
        <dbReference type="SAM" id="Coils"/>
    </source>
</evidence>
<feature type="compositionally biased region" description="Low complexity" evidence="2">
    <location>
        <begin position="297"/>
        <end position="318"/>
    </location>
</feature>
<feature type="compositionally biased region" description="Acidic residues" evidence="2">
    <location>
        <begin position="883"/>
        <end position="901"/>
    </location>
</feature>
<evidence type="ECO:0000313" key="3">
    <source>
        <dbReference type="EMBL" id="KAJ7641015.1"/>
    </source>
</evidence>
<proteinExistence type="predicted"/>
<gene>
    <name evidence="3" type="ORF">FB45DRAFT_351738</name>
</gene>
<feature type="region of interest" description="Disordered" evidence="2">
    <location>
        <begin position="979"/>
        <end position="1004"/>
    </location>
</feature>
<feature type="region of interest" description="Disordered" evidence="2">
    <location>
        <begin position="164"/>
        <end position="186"/>
    </location>
</feature>
<dbReference type="AlphaFoldDB" id="A0AAD7FV41"/>
<keyword evidence="1" id="KW-0175">Coiled coil</keyword>
<protein>
    <submittedName>
        <fullName evidence="3">Uncharacterized protein</fullName>
    </submittedName>
</protein>
<evidence type="ECO:0000256" key="2">
    <source>
        <dbReference type="SAM" id="MobiDB-lite"/>
    </source>
</evidence>
<feature type="compositionally biased region" description="Low complexity" evidence="2">
    <location>
        <begin position="432"/>
        <end position="447"/>
    </location>
</feature>
<feature type="compositionally biased region" description="Polar residues" evidence="2">
    <location>
        <begin position="797"/>
        <end position="811"/>
    </location>
</feature>
<feature type="compositionally biased region" description="Low complexity" evidence="2">
    <location>
        <begin position="911"/>
        <end position="928"/>
    </location>
</feature>
<feature type="compositionally biased region" description="Low complexity" evidence="2">
    <location>
        <begin position="753"/>
        <end position="765"/>
    </location>
</feature>
<dbReference type="EMBL" id="JARKIF010000004">
    <property type="protein sequence ID" value="KAJ7641015.1"/>
    <property type="molecule type" value="Genomic_DNA"/>
</dbReference>
<feature type="region of interest" description="Disordered" evidence="2">
    <location>
        <begin position="692"/>
        <end position="947"/>
    </location>
</feature>
<evidence type="ECO:0000313" key="4">
    <source>
        <dbReference type="Proteomes" id="UP001221142"/>
    </source>
</evidence>